<keyword evidence="8" id="KW-0520">NAD</keyword>
<dbReference type="AlphaFoldDB" id="A0A415FD68"/>
<keyword evidence="7" id="KW-0862">Zinc</keyword>
<gene>
    <name evidence="12" type="ORF">DW075_24035</name>
</gene>
<evidence type="ECO:0000313" key="13">
    <source>
        <dbReference type="Proteomes" id="UP000285503"/>
    </source>
</evidence>
<evidence type="ECO:0000256" key="9">
    <source>
        <dbReference type="ARBA" id="ARBA00023204"/>
    </source>
</evidence>
<keyword evidence="6" id="KW-0227">DNA damage</keyword>
<proteinExistence type="predicted"/>
<dbReference type="GO" id="GO:0006281">
    <property type="term" value="P:DNA repair"/>
    <property type="evidence" value="ECO:0007669"/>
    <property type="project" value="UniProtKB-KW"/>
</dbReference>
<evidence type="ECO:0000256" key="7">
    <source>
        <dbReference type="ARBA" id="ARBA00022833"/>
    </source>
</evidence>
<dbReference type="InterPro" id="IPR036420">
    <property type="entry name" value="BRCT_dom_sf"/>
</dbReference>
<dbReference type="Gene3D" id="1.10.150.20">
    <property type="entry name" value="5' to 3' exonuclease, C-terminal subdomain"/>
    <property type="match status" value="1"/>
</dbReference>
<comment type="caution">
    <text evidence="12">The sequence shown here is derived from an EMBL/GenBank/DDBJ whole genome shotgun (WGS) entry which is preliminary data.</text>
</comment>
<dbReference type="SUPFAM" id="SSF47781">
    <property type="entry name" value="RuvA domain 2-like"/>
    <property type="match status" value="1"/>
</dbReference>
<dbReference type="InterPro" id="IPR012340">
    <property type="entry name" value="NA-bd_OB-fold"/>
</dbReference>
<evidence type="ECO:0000256" key="6">
    <source>
        <dbReference type="ARBA" id="ARBA00022763"/>
    </source>
</evidence>
<dbReference type="PIRSF" id="PIRSF001604">
    <property type="entry name" value="LigA"/>
    <property type="match status" value="1"/>
</dbReference>
<dbReference type="Gene3D" id="2.40.50.140">
    <property type="entry name" value="Nucleic acid-binding proteins"/>
    <property type="match status" value="1"/>
</dbReference>
<dbReference type="EMBL" id="QRNE01000250">
    <property type="protein sequence ID" value="RHK17706.1"/>
    <property type="molecule type" value="Genomic_DNA"/>
</dbReference>
<evidence type="ECO:0000256" key="8">
    <source>
        <dbReference type="ARBA" id="ARBA00023027"/>
    </source>
</evidence>
<keyword evidence="3" id="KW-0436">Ligase</keyword>
<evidence type="ECO:0000256" key="3">
    <source>
        <dbReference type="ARBA" id="ARBA00022598"/>
    </source>
</evidence>
<dbReference type="InterPro" id="IPR010994">
    <property type="entry name" value="RuvA_2-like"/>
</dbReference>
<dbReference type="GO" id="GO:0006260">
    <property type="term" value="P:DNA replication"/>
    <property type="evidence" value="ECO:0007669"/>
    <property type="project" value="UniProtKB-KW"/>
</dbReference>
<dbReference type="SUPFAM" id="SSF50249">
    <property type="entry name" value="Nucleic acid-binding proteins"/>
    <property type="match status" value="1"/>
</dbReference>
<dbReference type="GO" id="GO:0003911">
    <property type="term" value="F:DNA ligase (NAD+) activity"/>
    <property type="evidence" value="ECO:0007669"/>
    <property type="project" value="UniProtKB-EC"/>
</dbReference>
<dbReference type="Gene3D" id="3.40.50.10190">
    <property type="entry name" value="BRCT domain"/>
    <property type="match status" value="1"/>
</dbReference>
<dbReference type="Pfam" id="PF00533">
    <property type="entry name" value="BRCT"/>
    <property type="match status" value="1"/>
</dbReference>
<dbReference type="InterPro" id="IPR001357">
    <property type="entry name" value="BRCT_dom"/>
</dbReference>
<name>A0A415FD68_9BACE</name>
<keyword evidence="5" id="KW-0479">Metal-binding</keyword>
<accession>A0A415FD68</accession>
<dbReference type="Pfam" id="PF01653">
    <property type="entry name" value="DNA_ligase_aden"/>
    <property type="match status" value="1"/>
</dbReference>
<keyword evidence="4" id="KW-0235">DNA replication</keyword>
<dbReference type="SMART" id="SM00292">
    <property type="entry name" value="BRCT"/>
    <property type="match status" value="1"/>
</dbReference>
<dbReference type="InterPro" id="IPR001679">
    <property type="entry name" value="DNA_ligase"/>
</dbReference>
<comment type="function">
    <text evidence="1">DNA ligase that catalyzes the formation of phosphodiester linkages between 5'-phosphoryl and 3'-hydroxyl groups in double-stranded DNA using NAD as a coenzyme and as the energy source for the reaction. It is essential for DNA replication and repair of damaged DNA.</text>
</comment>
<feature type="domain" description="BRCT" evidence="11">
    <location>
        <begin position="582"/>
        <end position="644"/>
    </location>
</feature>
<dbReference type="EC" id="6.5.1.2" evidence="2"/>
<organism evidence="12 13">
    <name type="scientific">Bacteroides xylanisolvens</name>
    <dbReference type="NCBI Taxonomy" id="371601"/>
    <lineage>
        <taxon>Bacteria</taxon>
        <taxon>Pseudomonadati</taxon>
        <taxon>Bacteroidota</taxon>
        <taxon>Bacteroidia</taxon>
        <taxon>Bacteroidales</taxon>
        <taxon>Bacteroidaceae</taxon>
        <taxon>Bacteroides</taxon>
    </lineage>
</organism>
<keyword evidence="9" id="KW-0234">DNA repair</keyword>
<dbReference type="Gene3D" id="3.30.470.30">
    <property type="entry name" value="DNA ligase/mRNA capping enzyme"/>
    <property type="match status" value="1"/>
</dbReference>
<evidence type="ECO:0000256" key="1">
    <source>
        <dbReference type="ARBA" id="ARBA00004067"/>
    </source>
</evidence>
<dbReference type="InterPro" id="IPR004150">
    <property type="entry name" value="NAD_DNA_ligase_OB"/>
</dbReference>
<dbReference type="InterPro" id="IPR013840">
    <property type="entry name" value="DNAligase_N"/>
</dbReference>
<reference evidence="12 13" key="1">
    <citation type="submission" date="2018-08" db="EMBL/GenBank/DDBJ databases">
        <title>A genome reference for cultivated species of the human gut microbiota.</title>
        <authorList>
            <person name="Zou Y."/>
            <person name="Xue W."/>
            <person name="Luo G."/>
        </authorList>
    </citation>
    <scope>NUCLEOTIDE SEQUENCE [LARGE SCALE GENOMIC DNA]</scope>
    <source>
        <strain evidence="12 13">AF46-11NS</strain>
    </source>
</reference>
<dbReference type="GO" id="GO:0046872">
    <property type="term" value="F:metal ion binding"/>
    <property type="evidence" value="ECO:0007669"/>
    <property type="project" value="UniProtKB-KW"/>
</dbReference>
<evidence type="ECO:0000256" key="2">
    <source>
        <dbReference type="ARBA" id="ARBA00012722"/>
    </source>
</evidence>
<sequence>MELNFTVETKDVLLDMIKRHNKMYRMGAPEISDAEYDAEIELLKTLDPDNEWFKHTEPAFVSETRKRALPIPMKSLNKVKDISELKKWYMSLGLKGNAGVVCMPKLDGLSLLYNELTGEAYSRGGIENEGQDCTNHYQASTQCYNPASSFHYTFGEFVINRSDWEQHFHGKRSKFTGDIFKSPRNTAAGLLNRDEPCDYLEHASFFRYGVDESSLHDYNNFHSLIETICNIYQQEHLYHFAFIDELNEELLMNLFKEWSKIYPIDGIVIYVDDLRLWEVIGRHQASGNPLYAIAYKHPDFTESFETTVKGIVWKVSKSGALKPVVNIEMVDTGDCNMENPTGYNAGWINDHEIAKGAEILVTRSGGVIPKILSTLSPATQEEQEKLWDEMSECPHCGSSTMWNENHIELCCTNPSCPGVQLAKIIFFYLTCGAENMGEETLSKIFNAGFTSIPAILNVTFNDLIKIEGFGDSISNIILENNRKIMQGVDLATLMQASDCFKGIGKIKAQKILDEMDDEDLCSFCQGWYINHEPDVQSEDFKNCPITVQNLLLGYFPFMAFLEETKIPYKLSPKTAVLEGKCKGLSICVSGFRDSNLEEVITNEGGKIVSGVSKKTTHLVVKDKSANSSKISKAKLLGIPILSIEEFCDFLIIKLLNYNVLAINIDLN</sequence>
<evidence type="ECO:0000313" key="12">
    <source>
        <dbReference type="EMBL" id="RHK17706.1"/>
    </source>
</evidence>
<comment type="catalytic activity">
    <reaction evidence="10">
        <text>NAD(+) + (deoxyribonucleotide)n-3'-hydroxyl + 5'-phospho-(deoxyribonucleotide)m = (deoxyribonucleotide)n+m + AMP + beta-nicotinamide D-nucleotide.</text>
        <dbReference type="EC" id="6.5.1.2"/>
    </reaction>
</comment>
<evidence type="ECO:0000256" key="10">
    <source>
        <dbReference type="ARBA" id="ARBA00034005"/>
    </source>
</evidence>
<protein>
    <recommendedName>
        <fullName evidence="2">DNA ligase (NAD(+))</fullName>
        <ecNumber evidence="2">6.5.1.2</ecNumber>
    </recommendedName>
</protein>
<evidence type="ECO:0000256" key="4">
    <source>
        <dbReference type="ARBA" id="ARBA00022705"/>
    </source>
</evidence>
<dbReference type="PROSITE" id="PS50172">
    <property type="entry name" value="BRCT"/>
    <property type="match status" value="1"/>
</dbReference>
<dbReference type="Pfam" id="PF03120">
    <property type="entry name" value="OB_DNA_ligase"/>
    <property type="match status" value="1"/>
</dbReference>
<dbReference type="SMART" id="SM00532">
    <property type="entry name" value="LIGANc"/>
    <property type="match status" value="1"/>
</dbReference>
<dbReference type="SUPFAM" id="SSF56091">
    <property type="entry name" value="DNA ligase/mRNA capping enzyme, catalytic domain"/>
    <property type="match status" value="1"/>
</dbReference>
<dbReference type="SUPFAM" id="SSF52113">
    <property type="entry name" value="BRCT domain"/>
    <property type="match status" value="1"/>
</dbReference>
<dbReference type="Proteomes" id="UP000285503">
    <property type="component" value="Unassembled WGS sequence"/>
</dbReference>
<evidence type="ECO:0000259" key="11">
    <source>
        <dbReference type="PROSITE" id="PS50172"/>
    </source>
</evidence>
<dbReference type="InterPro" id="IPR013839">
    <property type="entry name" value="DNAligase_adenylation"/>
</dbReference>
<evidence type="ECO:0000256" key="5">
    <source>
        <dbReference type="ARBA" id="ARBA00022723"/>
    </source>
</evidence>